<evidence type="ECO:0000259" key="2">
    <source>
        <dbReference type="Pfam" id="PF02541"/>
    </source>
</evidence>
<evidence type="ECO:0000256" key="1">
    <source>
        <dbReference type="ARBA" id="ARBA00007125"/>
    </source>
</evidence>
<dbReference type="Gene3D" id="3.30.420.40">
    <property type="match status" value="1"/>
</dbReference>
<dbReference type="InterPro" id="IPR003695">
    <property type="entry name" value="Ppx_GppA_N"/>
</dbReference>
<keyword evidence="3" id="KW-0378">Hydrolase</keyword>
<protein>
    <submittedName>
        <fullName evidence="3">Guanosine-5'-triphosphate,3'-diphosphate pyrophosphatase</fullName>
        <ecNumber evidence="3">3.6.1.40</ecNumber>
    </submittedName>
</protein>
<sequence length="306" mass="35214">MKSIGIIDLGSNSLKLLIAEQKHSKKINVLFEKKHQIRLSDYYIDDIPNLSAIGIYKLILSIQSFKEKCKLFECDKIIVVATETLRKCANKDVILNEIKKETGFEVRILSGYEESYLGYVSTVNTLDYSNYFLVDMGGASVEIALVKNNKFKHYASLPLGPIPLSSRFNLFNKISPFTKNEFKNYIYNEFNKYHWLKQGRNLPIVTIGGSIKNIAQIHICNHLGYTESSLHNFQMNYSDLSHINNKLCSLDYNERINIKGVSKKRADVICASSNFMKYFMLYTHSKKIIINTYGIREGIFYSCLEE</sequence>
<reference evidence="3" key="1">
    <citation type="submission" date="2019-11" db="EMBL/GenBank/DDBJ databases">
        <authorList>
            <person name="Feng L."/>
        </authorList>
    </citation>
    <scope>NUCLEOTIDE SEQUENCE</scope>
    <source>
        <strain evidence="3">IbartlettiiLFYP30</strain>
    </source>
</reference>
<dbReference type="InterPro" id="IPR043129">
    <property type="entry name" value="ATPase_NBD"/>
</dbReference>
<dbReference type="CDD" id="cd24052">
    <property type="entry name" value="ASKHA_NBD_HpPPX-GppA-like"/>
    <property type="match status" value="1"/>
</dbReference>
<dbReference type="SUPFAM" id="SSF53067">
    <property type="entry name" value="Actin-like ATPase domain"/>
    <property type="match status" value="2"/>
</dbReference>
<dbReference type="Gene3D" id="3.30.420.150">
    <property type="entry name" value="Exopolyphosphatase. Domain 2"/>
    <property type="match status" value="1"/>
</dbReference>
<dbReference type="GO" id="GO:0008894">
    <property type="term" value="F:guanosine-5'-triphosphate,3'-diphosphate diphosphatase activity"/>
    <property type="evidence" value="ECO:0007669"/>
    <property type="project" value="UniProtKB-EC"/>
</dbReference>
<dbReference type="Pfam" id="PF02541">
    <property type="entry name" value="Ppx-GppA"/>
    <property type="match status" value="1"/>
</dbReference>
<dbReference type="PANTHER" id="PTHR30005">
    <property type="entry name" value="EXOPOLYPHOSPHATASE"/>
    <property type="match status" value="1"/>
</dbReference>
<dbReference type="GeneID" id="89565379"/>
<dbReference type="InterPro" id="IPR050273">
    <property type="entry name" value="GppA/Ppx_hydrolase"/>
</dbReference>
<gene>
    <name evidence="3" type="primary">gppA_2</name>
    <name evidence="3" type="ORF">IBLFYP30_02525</name>
</gene>
<dbReference type="GO" id="GO:0006357">
    <property type="term" value="P:regulation of transcription by RNA polymerase II"/>
    <property type="evidence" value="ECO:0007669"/>
    <property type="project" value="TreeGrafter"/>
</dbReference>
<evidence type="ECO:0000313" key="3">
    <source>
        <dbReference type="EMBL" id="VYU38105.1"/>
    </source>
</evidence>
<feature type="domain" description="Ppx/GppA phosphatase N-terminal" evidence="2">
    <location>
        <begin position="19"/>
        <end position="305"/>
    </location>
</feature>
<dbReference type="RefSeq" id="WP_007286659.1">
    <property type="nucleotide sequence ID" value="NZ_CABIXZ010000001.1"/>
</dbReference>
<dbReference type="EMBL" id="CACRUE010000033">
    <property type="protein sequence ID" value="VYU38105.1"/>
    <property type="molecule type" value="Genomic_DNA"/>
</dbReference>
<name>A0A6N3EDP9_9FIRM</name>
<accession>A0A6N3EDP9</accession>
<dbReference type="PANTHER" id="PTHR30005:SF0">
    <property type="entry name" value="RETROGRADE REGULATION PROTEIN 2"/>
    <property type="match status" value="1"/>
</dbReference>
<comment type="similarity">
    <text evidence="1">Belongs to the GppA/Ppx family.</text>
</comment>
<organism evidence="3">
    <name type="scientific">Intestinibacter bartlettii</name>
    <dbReference type="NCBI Taxonomy" id="261299"/>
    <lineage>
        <taxon>Bacteria</taxon>
        <taxon>Bacillati</taxon>
        <taxon>Bacillota</taxon>
        <taxon>Clostridia</taxon>
        <taxon>Peptostreptococcales</taxon>
        <taxon>Peptostreptococcaceae</taxon>
        <taxon>Intestinibacter</taxon>
    </lineage>
</organism>
<dbReference type="AlphaFoldDB" id="A0A6N3EDP9"/>
<proteinExistence type="inferred from homology"/>
<dbReference type="EC" id="3.6.1.40" evidence="3"/>